<evidence type="ECO:0000256" key="9">
    <source>
        <dbReference type="ARBA" id="ARBA00046159"/>
    </source>
</evidence>
<evidence type="ECO:0000256" key="7">
    <source>
        <dbReference type="ARBA" id="ARBA00023212"/>
    </source>
</evidence>
<dbReference type="EMBL" id="PGOL01000988">
    <property type="protein sequence ID" value="PKI62165.1"/>
    <property type="molecule type" value="Genomic_DNA"/>
</dbReference>
<dbReference type="STRING" id="22663.A0A2I0K0S0"/>
<dbReference type="GO" id="GO:0072686">
    <property type="term" value="C:mitotic spindle"/>
    <property type="evidence" value="ECO:0007669"/>
    <property type="project" value="TreeGrafter"/>
</dbReference>
<feature type="compositionally biased region" description="Basic residues" evidence="13">
    <location>
        <begin position="23"/>
        <end position="35"/>
    </location>
</feature>
<dbReference type="GO" id="GO:0008017">
    <property type="term" value="F:microtubule binding"/>
    <property type="evidence" value="ECO:0007669"/>
    <property type="project" value="InterPro"/>
</dbReference>
<dbReference type="GO" id="GO:0005876">
    <property type="term" value="C:spindle microtubule"/>
    <property type="evidence" value="ECO:0007669"/>
    <property type="project" value="TreeGrafter"/>
</dbReference>
<comment type="caution">
    <text evidence="15">The sequence shown here is derived from an EMBL/GenBank/DDBJ whole genome shotgun (WGS) entry which is preliminary data.</text>
</comment>
<dbReference type="SUPFAM" id="SSF52540">
    <property type="entry name" value="P-loop containing nucleoside triphosphate hydrolases"/>
    <property type="match status" value="1"/>
</dbReference>
<keyword evidence="5 10" id="KW-0067">ATP-binding</keyword>
<evidence type="ECO:0000256" key="13">
    <source>
        <dbReference type="SAM" id="MobiDB-lite"/>
    </source>
</evidence>
<comment type="function">
    <text evidence="9">Responsible for microtubule translocation. May be important for the organization of phragmoplast-specific arrays of microtubules. Plays an essential role in stabilizing the mitotic spindle. Required during mitotic cytokinesis.</text>
</comment>
<evidence type="ECO:0000256" key="8">
    <source>
        <dbReference type="ARBA" id="ARBA00034704"/>
    </source>
</evidence>
<comment type="subcellular location">
    <subcellularLocation>
        <location evidence="1">Cytoplasm</location>
        <location evidence="1">Cytoskeleton</location>
        <location evidence="1">Spindle</location>
    </subcellularLocation>
</comment>
<accession>A0A2I0K0S0</accession>
<keyword evidence="12" id="KW-0175">Coiled coil</keyword>
<keyword evidence="3 11" id="KW-0493">Microtubule</keyword>
<evidence type="ECO:0000256" key="5">
    <source>
        <dbReference type="ARBA" id="ARBA00022840"/>
    </source>
</evidence>
<name>A0A2I0K0S0_PUNGR</name>
<dbReference type="AlphaFoldDB" id="A0A2I0K0S0"/>
<dbReference type="PROSITE" id="PS00411">
    <property type="entry name" value="KINESIN_MOTOR_1"/>
    <property type="match status" value="1"/>
</dbReference>
<dbReference type="InterPro" id="IPR019821">
    <property type="entry name" value="Kinesin_motor_CS"/>
</dbReference>
<gene>
    <name evidence="15" type="ORF">CRG98_017538</name>
</gene>
<evidence type="ECO:0000313" key="16">
    <source>
        <dbReference type="Proteomes" id="UP000233551"/>
    </source>
</evidence>
<feature type="domain" description="Kinesin motor" evidence="14">
    <location>
        <begin position="191"/>
        <end position="504"/>
    </location>
</feature>
<evidence type="ECO:0000256" key="1">
    <source>
        <dbReference type="ARBA" id="ARBA00004186"/>
    </source>
</evidence>
<proteinExistence type="inferred from homology"/>
<feature type="compositionally biased region" description="Polar residues" evidence="13">
    <location>
        <begin position="36"/>
        <end position="47"/>
    </location>
</feature>
<feature type="binding site" evidence="10">
    <location>
        <begin position="248"/>
        <end position="255"/>
    </location>
    <ligand>
        <name>ATP</name>
        <dbReference type="ChEBI" id="CHEBI:30616"/>
    </ligand>
</feature>
<evidence type="ECO:0000256" key="12">
    <source>
        <dbReference type="SAM" id="Coils"/>
    </source>
</evidence>
<dbReference type="FunFam" id="3.40.850.10:FF:000019">
    <property type="entry name" value="Kinesin-like protein KIN-5D"/>
    <property type="match status" value="1"/>
</dbReference>
<evidence type="ECO:0000256" key="11">
    <source>
        <dbReference type="RuleBase" id="RU000394"/>
    </source>
</evidence>
<dbReference type="PANTHER" id="PTHR47970">
    <property type="entry name" value="KINESIN-LIKE PROTEIN KIF11"/>
    <property type="match status" value="1"/>
</dbReference>
<feature type="region of interest" description="Disordered" evidence="13">
    <location>
        <begin position="23"/>
        <end position="52"/>
    </location>
</feature>
<dbReference type="InterPro" id="IPR036961">
    <property type="entry name" value="Kinesin_motor_dom_sf"/>
</dbReference>
<dbReference type="GO" id="GO:0005524">
    <property type="term" value="F:ATP binding"/>
    <property type="evidence" value="ECO:0007669"/>
    <property type="project" value="UniProtKB-UniRule"/>
</dbReference>
<keyword evidence="6 10" id="KW-0505">Motor protein</keyword>
<keyword evidence="7" id="KW-0206">Cytoskeleton</keyword>
<comment type="similarity">
    <text evidence="8">Belongs to the TRAFAC class myosin-kinesin ATPase superfamily. Kinesin family. KIN-5/BimC subfamily.</text>
</comment>
<dbReference type="Proteomes" id="UP000233551">
    <property type="component" value="Unassembled WGS sequence"/>
</dbReference>
<dbReference type="GO" id="GO:0007018">
    <property type="term" value="P:microtubule-based movement"/>
    <property type="evidence" value="ECO:0007669"/>
    <property type="project" value="InterPro"/>
</dbReference>
<feature type="coiled-coil region" evidence="12">
    <location>
        <begin position="533"/>
        <end position="560"/>
    </location>
</feature>
<evidence type="ECO:0000259" key="14">
    <source>
        <dbReference type="PROSITE" id="PS50067"/>
    </source>
</evidence>
<reference evidence="15 16" key="1">
    <citation type="submission" date="2017-11" db="EMBL/GenBank/DDBJ databases">
        <title>De-novo sequencing of pomegranate (Punica granatum L.) genome.</title>
        <authorList>
            <person name="Akparov Z."/>
            <person name="Amiraslanov A."/>
            <person name="Hajiyeva S."/>
            <person name="Abbasov M."/>
            <person name="Kaur K."/>
            <person name="Hamwieh A."/>
            <person name="Solovyev V."/>
            <person name="Salamov A."/>
            <person name="Braich B."/>
            <person name="Kosarev P."/>
            <person name="Mahmoud A."/>
            <person name="Hajiyev E."/>
            <person name="Babayeva S."/>
            <person name="Izzatullayeva V."/>
            <person name="Mammadov A."/>
            <person name="Mammadov A."/>
            <person name="Sharifova S."/>
            <person name="Ojaghi J."/>
            <person name="Eynullazada K."/>
            <person name="Bayramov B."/>
            <person name="Abdulazimova A."/>
            <person name="Shahmuradov I."/>
        </authorList>
    </citation>
    <scope>NUCLEOTIDE SEQUENCE [LARGE SCALE GENOMIC DNA]</scope>
    <source>
        <strain evidence="16">cv. AG2017</strain>
        <tissue evidence="15">Leaf</tissue>
    </source>
</reference>
<protein>
    <recommendedName>
        <fullName evidence="11">Kinesin-like protein</fullName>
    </recommendedName>
</protein>
<keyword evidence="16" id="KW-1185">Reference proteome</keyword>
<dbReference type="InterPro" id="IPR027417">
    <property type="entry name" value="P-loop_NTPase"/>
</dbReference>
<evidence type="ECO:0000313" key="15">
    <source>
        <dbReference type="EMBL" id="PKI62165.1"/>
    </source>
</evidence>
<keyword evidence="2" id="KW-0963">Cytoplasm</keyword>
<dbReference type="GO" id="GO:0090307">
    <property type="term" value="P:mitotic spindle assembly"/>
    <property type="evidence" value="ECO:0007669"/>
    <property type="project" value="TreeGrafter"/>
</dbReference>
<evidence type="ECO:0000256" key="4">
    <source>
        <dbReference type="ARBA" id="ARBA00022741"/>
    </source>
</evidence>
<dbReference type="GO" id="GO:0008574">
    <property type="term" value="F:plus-end-directed microtubule motor activity"/>
    <property type="evidence" value="ECO:0007669"/>
    <property type="project" value="TreeGrafter"/>
</dbReference>
<dbReference type="PRINTS" id="PR00380">
    <property type="entry name" value="KINESINHEAVY"/>
</dbReference>
<sequence length="721" mass="80637">MLAAAAASASLVPCLSTVSLAARRPRQRVRTKTKPQKAQSGRGSSSPAGFGGGRTEPVWRCVEGCGACCKLDKGPAFATPEEIFENPRDIELYRSMVGPDGWCIHFEKSTRKCSIYPVLPGEKRCLVAEKPRSCRECKWNLLTISFIILCSLVCTSLYELPSRSSTASTANWFFVYVAMESEAQPSKWKDPIATESRSLDAISGNKVVNEVNVQVFGPTAQQKELFQTISPIIEEVLEGYSCTIFAYGQTGTGKTYTMEGQKMGKSWELPSDAGIIPRAVQQIFHVLKSKDAEYSMKVTYLEIYNEEIVDLLCPNENLDFAVNEAKRSIILMEDSGGATFLRGLKQALIHSADEIYELFEKGSVKRRTAETLLNKQSSRSHSIFSVTVHVKDCTPEGEDLTKCGKLNLVDLAGSENIIRSGARELRAREAGEINKSLLTLGRVINALAEHSGHIPYRDSKLTRLLKDSLGGTAKTCIIATISPSIHCLDETLSTLDYASRAKTIKNRPKVNHRAIKSELIKDLYAEIGCLRKEKALTEQILKLQKELENAASDVSSLSAKAEIHDRLLDENKTRFQNFHVQLSLKLEYLHKAVAASAEQQQQQMKLLDVKMQSLMSRRNEIFKEKLWEGISAIHELKDIIYSQEDKLTTFVQEQGEVHLRALELSKTSTKATLTFFENLRMHLSNMSKIEEYLQSAIAEKLRELEMKFEVHPICSQVLVHL</sequence>
<dbReference type="SMART" id="SM00129">
    <property type="entry name" value="KISc"/>
    <property type="match status" value="1"/>
</dbReference>
<dbReference type="InterPro" id="IPR047149">
    <property type="entry name" value="KIF11-like"/>
</dbReference>
<dbReference type="PROSITE" id="PS50067">
    <property type="entry name" value="KINESIN_MOTOR_2"/>
    <property type="match status" value="1"/>
</dbReference>
<organism evidence="15 16">
    <name type="scientific">Punica granatum</name>
    <name type="common">Pomegranate</name>
    <dbReference type="NCBI Taxonomy" id="22663"/>
    <lineage>
        <taxon>Eukaryota</taxon>
        <taxon>Viridiplantae</taxon>
        <taxon>Streptophyta</taxon>
        <taxon>Embryophyta</taxon>
        <taxon>Tracheophyta</taxon>
        <taxon>Spermatophyta</taxon>
        <taxon>Magnoliopsida</taxon>
        <taxon>eudicotyledons</taxon>
        <taxon>Gunneridae</taxon>
        <taxon>Pentapetalae</taxon>
        <taxon>rosids</taxon>
        <taxon>malvids</taxon>
        <taxon>Myrtales</taxon>
        <taxon>Lythraceae</taxon>
        <taxon>Punica</taxon>
    </lineage>
</organism>
<evidence type="ECO:0000256" key="6">
    <source>
        <dbReference type="ARBA" id="ARBA00023175"/>
    </source>
</evidence>
<evidence type="ECO:0000256" key="3">
    <source>
        <dbReference type="ARBA" id="ARBA00022701"/>
    </source>
</evidence>
<dbReference type="InterPro" id="IPR001752">
    <property type="entry name" value="Kinesin_motor_dom"/>
</dbReference>
<evidence type="ECO:0000256" key="2">
    <source>
        <dbReference type="ARBA" id="ARBA00022490"/>
    </source>
</evidence>
<dbReference type="Pfam" id="PF00225">
    <property type="entry name" value="Kinesin"/>
    <property type="match status" value="1"/>
</dbReference>
<dbReference type="Gene3D" id="3.40.850.10">
    <property type="entry name" value="Kinesin motor domain"/>
    <property type="match status" value="1"/>
</dbReference>
<dbReference type="GO" id="GO:0051231">
    <property type="term" value="P:spindle elongation"/>
    <property type="evidence" value="ECO:0007669"/>
    <property type="project" value="TreeGrafter"/>
</dbReference>
<evidence type="ECO:0000256" key="10">
    <source>
        <dbReference type="PROSITE-ProRule" id="PRU00283"/>
    </source>
</evidence>
<keyword evidence="4 10" id="KW-0547">Nucleotide-binding</keyword>
<dbReference type="PANTHER" id="PTHR47970:SF9">
    <property type="entry name" value="KINESIN-LIKE PROTEIN KIN-5D"/>
    <property type="match status" value="1"/>
</dbReference>